<accession>A0A150P0Q4</accession>
<dbReference type="Pfam" id="PF03235">
    <property type="entry name" value="GmrSD_N"/>
    <property type="match status" value="1"/>
</dbReference>
<dbReference type="PROSITE" id="PS50011">
    <property type="entry name" value="PROTEIN_KINASE_DOM"/>
    <property type="match status" value="1"/>
</dbReference>
<dbReference type="EMBL" id="JELY01003545">
    <property type="protein sequence ID" value="KYF48066.1"/>
    <property type="molecule type" value="Genomic_DNA"/>
</dbReference>
<dbReference type="InterPro" id="IPR000719">
    <property type="entry name" value="Prot_kinase_dom"/>
</dbReference>
<dbReference type="Proteomes" id="UP000075420">
    <property type="component" value="Unassembled WGS sequence"/>
</dbReference>
<dbReference type="InterPro" id="IPR003615">
    <property type="entry name" value="HNH_nuc"/>
</dbReference>
<evidence type="ECO:0000259" key="1">
    <source>
        <dbReference type="PROSITE" id="PS50011"/>
    </source>
</evidence>
<dbReference type="GO" id="GO:0005524">
    <property type="term" value="F:ATP binding"/>
    <property type="evidence" value="ECO:0007669"/>
    <property type="project" value="InterPro"/>
</dbReference>
<name>A0A150P0Q4_SORCE</name>
<comment type="caution">
    <text evidence="2">The sequence shown here is derived from an EMBL/GenBank/DDBJ whole genome shotgun (WGS) entry which is preliminary data.</text>
</comment>
<dbReference type="GO" id="GO:0004672">
    <property type="term" value="F:protein kinase activity"/>
    <property type="evidence" value="ECO:0007669"/>
    <property type="project" value="InterPro"/>
</dbReference>
<gene>
    <name evidence="2" type="ORF">BE08_17925</name>
</gene>
<dbReference type="InterPro" id="IPR011009">
    <property type="entry name" value="Kinase-like_dom_sf"/>
</dbReference>
<dbReference type="Gene3D" id="1.10.510.10">
    <property type="entry name" value="Transferase(Phosphotransferase) domain 1"/>
    <property type="match status" value="1"/>
</dbReference>
<feature type="domain" description="Protein kinase" evidence="1">
    <location>
        <begin position="612"/>
        <end position="848"/>
    </location>
</feature>
<sequence length="848" mass="95121">MPAQMTFRPAETPLRDLLEEIHRGDLQLPDFQRSWVWDDERIRDLIASVSQAWPVGAVLLLECGGEVQFKARPVEGAPENRGRERRLILDGQQRLTSLYVALRTGLPVATVDTKGNRINRIYFFDIRKAIEESVERKDAILAVDPTRQIRENFNRNVVLDLSTPEKEFEQLCIPVATAFDPAACQNWRRGMSKLHRHNPEIADLYDQFELEVVQSIQQYRLPSIELGRGTSRQAVCMVFEKVNTGGKPLDVFELVTATYAARSVDLRADWEAQLQRMRTHRVLAELTPTDFLQAVTLLSTWRRNTDGRVHVGCRRIDILNLPLEEYRAHAAAVEQGFVTAVKILEREKIFEPEYLPYQSQLIPFAAIAAALGPRLLEPSVREKILRWYWCGVFGELYGGTTETRFGRDINEVPAWIDGGPEPSTVMDCNFVPSRLATLTTRNSAAYKGFMALLLQEGGRDLYTGDQIERSMYFDEHVDLHHIFPLSFFKGKMGPPFTTIINKTPQTSRTNKRLGGVNPSLYIARIERGGVEPRNLDEFIETHCIEPASLRQDDFGAFYRERARRLLDAVERLTGKPINGRESEETVRSFAGPIPRLVVAGGPRPTQKLFDHYDVIEELPSGGMSSGYKVRGPGGELLFMKKVPIEGVASDALRREIDIYARLERAQVEGVLRIHGIERNETHVALLTELADGGSLASYLRAAGGALSPAEAKPIALTVLAALRELHALDVVHRDLKPENVLRCGGLWKLCDFGIAKNLRRLVTQHRTFAGHGTPGFAPPEQVDGAEAHPSADIYAFGKLLAYLLTGQTDVDKVTQPSWGKLARTCTIREPSGRLSLDQVETDLVAIVT</sequence>
<dbReference type="PANTHER" id="PTHR37292">
    <property type="entry name" value="VNG6097C"/>
    <property type="match status" value="1"/>
</dbReference>
<evidence type="ECO:0000313" key="3">
    <source>
        <dbReference type="Proteomes" id="UP000075420"/>
    </source>
</evidence>
<dbReference type="SUPFAM" id="SSF56112">
    <property type="entry name" value="Protein kinase-like (PK-like)"/>
    <property type="match status" value="1"/>
</dbReference>
<organism evidence="2 3">
    <name type="scientific">Sorangium cellulosum</name>
    <name type="common">Polyangium cellulosum</name>
    <dbReference type="NCBI Taxonomy" id="56"/>
    <lineage>
        <taxon>Bacteria</taxon>
        <taxon>Pseudomonadati</taxon>
        <taxon>Myxococcota</taxon>
        <taxon>Polyangia</taxon>
        <taxon>Polyangiales</taxon>
        <taxon>Polyangiaceae</taxon>
        <taxon>Sorangium</taxon>
    </lineage>
</organism>
<dbReference type="CDD" id="cd14014">
    <property type="entry name" value="STKc_PknB_like"/>
    <property type="match status" value="1"/>
</dbReference>
<dbReference type="Pfam" id="PF00069">
    <property type="entry name" value="Pkinase"/>
    <property type="match status" value="1"/>
</dbReference>
<dbReference type="AlphaFoldDB" id="A0A150P0Q4"/>
<dbReference type="Pfam" id="PF13395">
    <property type="entry name" value="HNH_4"/>
    <property type="match status" value="1"/>
</dbReference>
<protein>
    <recommendedName>
        <fullName evidence="1">Protein kinase domain-containing protein</fullName>
    </recommendedName>
</protein>
<evidence type="ECO:0000313" key="2">
    <source>
        <dbReference type="EMBL" id="KYF48066.1"/>
    </source>
</evidence>
<dbReference type="PANTHER" id="PTHR37292:SF2">
    <property type="entry name" value="DUF262 DOMAIN-CONTAINING PROTEIN"/>
    <property type="match status" value="1"/>
</dbReference>
<dbReference type="InterPro" id="IPR004919">
    <property type="entry name" value="GmrSD_N"/>
</dbReference>
<dbReference type="SMART" id="SM00220">
    <property type="entry name" value="S_TKc"/>
    <property type="match status" value="1"/>
</dbReference>
<proteinExistence type="predicted"/>
<reference evidence="2 3" key="1">
    <citation type="submission" date="2014-02" db="EMBL/GenBank/DDBJ databases">
        <title>The small core and large imbalanced accessory genome model reveals a collaborative survival strategy of Sorangium cellulosum strains in nature.</title>
        <authorList>
            <person name="Han K."/>
            <person name="Peng R."/>
            <person name="Blom J."/>
            <person name="Li Y.-Z."/>
        </authorList>
    </citation>
    <scope>NUCLEOTIDE SEQUENCE [LARGE SCALE GENOMIC DNA]</scope>
    <source>
        <strain evidence="2 3">So0157-25</strain>
    </source>
</reference>